<gene>
    <name evidence="2" type="ORF">GCM10008021_04000</name>
    <name evidence="1" type="ORF">GCM10010914_07330</name>
</gene>
<proteinExistence type="predicted"/>
<evidence type="ECO:0000313" key="1">
    <source>
        <dbReference type="EMBL" id="GGI75644.1"/>
    </source>
</evidence>
<evidence type="ECO:0000313" key="4">
    <source>
        <dbReference type="Proteomes" id="UP000652720"/>
    </source>
</evidence>
<dbReference type="Proteomes" id="UP000652720">
    <property type="component" value="Unassembled WGS sequence"/>
</dbReference>
<protein>
    <submittedName>
        <fullName evidence="1">Uncharacterized protein</fullName>
    </submittedName>
</protein>
<reference evidence="1" key="2">
    <citation type="journal article" date="2014" name="Int. J. Syst. Evol. Microbiol.">
        <title>Complete genome sequence of Corynebacterium casei LMG S-19264T (=DSM 44701T), isolated from a smear-ripened cheese.</title>
        <authorList>
            <consortium name="US DOE Joint Genome Institute (JGI-PGF)"/>
            <person name="Walter F."/>
            <person name="Albersmeier A."/>
            <person name="Kalinowski J."/>
            <person name="Ruckert C."/>
        </authorList>
    </citation>
    <scope>NUCLEOTIDE SEQUENCE</scope>
    <source>
        <strain evidence="1">CGMCC 1.8885</strain>
    </source>
</reference>
<evidence type="ECO:0000313" key="2">
    <source>
        <dbReference type="EMBL" id="GGP28749.1"/>
    </source>
</evidence>
<reference evidence="2" key="1">
    <citation type="journal article" date="2014" name="Int. J. Syst. Evol. Microbiol.">
        <title>Complete genome of a new Firmicutes species belonging to the dominant human colonic microbiota ('Ruminococcus bicirculans') reveals two chromosomes and a selective capacity to utilize plant glucans.</title>
        <authorList>
            <consortium name="NISC Comparative Sequencing Program"/>
            <person name="Wegmann U."/>
            <person name="Louis P."/>
            <person name="Goesmann A."/>
            <person name="Henrissat B."/>
            <person name="Duncan S.H."/>
            <person name="Flint H.J."/>
        </authorList>
    </citation>
    <scope>NUCLEOTIDE SEQUENCE</scope>
    <source>
        <strain evidence="2">CGMCC 1.8884</strain>
    </source>
</reference>
<dbReference type="Proteomes" id="UP000630135">
    <property type="component" value="Unassembled WGS sequence"/>
</dbReference>
<reference evidence="3" key="3">
    <citation type="journal article" date="2019" name="Int. J. Syst. Evol. Microbiol.">
        <title>The Global Catalogue of Microorganisms (GCM) 10K type strain sequencing project: providing services to taxonomists for standard genome sequencing and annotation.</title>
        <authorList>
            <consortium name="The Broad Institute Genomics Platform"/>
            <consortium name="The Broad Institute Genome Sequencing Center for Infectious Disease"/>
            <person name="Wu L."/>
            <person name="Ma J."/>
        </authorList>
    </citation>
    <scope>NUCLEOTIDE SEQUENCE [LARGE SCALE GENOMIC DNA]</scope>
    <source>
        <strain evidence="3">CGMCC 1.8884</strain>
    </source>
</reference>
<dbReference type="EMBL" id="BMMA01000004">
    <property type="protein sequence ID" value="GGI75644.1"/>
    <property type="molecule type" value="Genomic_DNA"/>
</dbReference>
<reference evidence="1" key="4">
    <citation type="submission" date="2023-08" db="EMBL/GenBank/DDBJ databases">
        <authorList>
            <person name="Sun Q."/>
            <person name="Zhou Y."/>
        </authorList>
    </citation>
    <scope>NUCLEOTIDE SEQUENCE</scope>
    <source>
        <strain evidence="2">CGMCC 1.8884</strain>
        <strain evidence="1">CGMCC 1.8885</strain>
    </source>
</reference>
<dbReference type="AlphaFoldDB" id="A0AAV4K1A2"/>
<accession>A0AAV4K1A2</accession>
<sequence length="248" mass="25858">MTMTKATPKTAADRDALIAAALNAGLDATRTAKDFFVAGERVTPAQLIALTDDARREAEARAEAFEAAEAIRAEVEMGEGDLEDQLDDLLDFEDPGAVAEVVVESGKPVEVAAPADDVQPAPSKPARGVIKYGPPCGGDIAHLPIATSPEAGNPLVHLRVEAQTTYKTKAEAAAAGKASGKAFLAFLAVDTNLETAWVVATVGDEGQLEIDGQTVAAELLTGTEADAARAKLDGKRLKEKSQWRVQAA</sequence>
<organism evidence="1 4">
    <name type="scientific">Deinococcus wulumuqiensis</name>
    <dbReference type="NCBI Taxonomy" id="980427"/>
    <lineage>
        <taxon>Bacteria</taxon>
        <taxon>Thermotogati</taxon>
        <taxon>Deinococcota</taxon>
        <taxon>Deinococci</taxon>
        <taxon>Deinococcales</taxon>
        <taxon>Deinococcaceae</taxon>
        <taxon>Deinococcus</taxon>
    </lineage>
</organism>
<name>A0AAV4K1A2_9DEIO</name>
<dbReference type="EMBL" id="BMLZ01000003">
    <property type="protein sequence ID" value="GGP28749.1"/>
    <property type="molecule type" value="Genomic_DNA"/>
</dbReference>
<evidence type="ECO:0000313" key="3">
    <source>
        <dbReference type="Proteomes" id="UP000630135"/>
    </source>
</evidence>
<keyword evidence="3" id="KW-1185">Reference proteome</keyword>
<comment type="caution">
    <text evidence="1">The sequence shown here is derived from an EMBL/GenBank/DDBJ whole genome shotgun (WGS) entry which is preliminary data.</text>
</comment>